<proteinExistence type="predicted"/>
<organism evidence="1">
    <name type="scientific">Culex pipiens</name>
    <name type="common">House mosquito</name>
    <dbReference type="NCBI Taxonomy" id="7175"/>
    <lineage>
        <taxon>Eukaryota</taxon>
        <taxon>Metazoa</taxon>
        <taxon>Ecdysozoa</taxon>
        <taxon>Arthropoda</taxon>
        <taxon>Hexapoda</taxon>
        <taxon>Insecta</taxon>
        <taxon>Pterygota</taxon>
        <taxon>Neoptera</taxon>
        <taxon>Endopterygota</taxon>
        <taxon>Diptera</taxon>
        <taxon>Nematocera</taxon>
        <taxon>Culicoidea</taxon>
        <taxon>Culicidae</taxon>
        <taxon>Culicinae</taxon>
        <taxon>Culicini</taxon>
        <taxon>Culex</taxon>
        <taxon>Culex</taxon>
    </lineage>
</organism>
<reference evidence="1" key="1">
    <citation type="submission" date="2021-05" db="EMBL/GenBank/DDBJ databases">
        <authorList>
            <person name="Alioto T."/>
            <person name="Alioto T."/>
            <person name="Gomez Garrido J."/>
        </authorList>
    </citation>
    <scope>NUCLEOTIDE SEQUENCE</scope>
</reference>
<dbReference type="EMBL" id="HBUE01299128">
    <property type="protein sequence ID" value="CAG6577909.1"/>
    <property type="molecule type" value="Transcribed_RNA"/>
</dbReference>
<name>A0A8D8H122_CULPI</name>
<dbReference type="AlphaFoldDB" id="A0A8D8H122"/>
<evidence type="ECO:0000313" key="1">
    <source>
        <dbReference type="EMBL" id="CAG6526199.1"/>
    </source>
</evidence>
<protein>
    <submittedName>
        <fullName evidence="1">(northern house mosquito) hypothetical protein</fullName>
    </submittedName>
</protein>
<accession>A0A8D8H122</accession>
<sequence>MMVAAVSPNLQRRPQSGQPCFLPTSKINSVRLRARSMPWSWIGGSRSPPSSRSIVLCVHHLSWSPALFSSISTQVYQQVVTSFYRNTNTHTRKPSVWTPQMIILSSSSSNADGGLNQVKSRRSSTSLRRGHLLLRSSLTF</sequence>
<dbReference type="EMBL" id="HBUE01193176">
    <property type="protein sequence ID" value="CAG6526199.1"/>
    <property type="molecule type" value="Transcribed_RNA"/>
</dbReference>